<reference evidence="3 4" key="1">
    <citation type="submission" date="2024-09" db="EMBL/GenBank/DDBJ databases">
        <authorList>
            <person name="Sun Q."/>
            <person name="Mori K."/>
        </authorList>
    </citation>
    <scope>NUCLEOTIDE SEQUENCE [LARGE SCALE GENOMIC DNA]</scope>
    <source>
        <strain evidence="3 4">NCAIM B.02415</strain>
    </source>
</reference>
<dbReference type="EMBL" id="JBHLTS010000004">
    <property type="protein sequence ID" value="MFC0513027.1"/>
    <property type="molecule type" value="Genomic_DNA"/>
</dbReference>
<feature type="domain" description="F5/8 type C" evidence="2">
    <location>
        <begin position="167"/>
        <end position="321"/>
    </location>
</feature>
<evidence type="ECO:0000313" key="4">
    <source>
        <dbReference type="Proteomes" id="UP001589828"/>
    </source>
</evidence>
<dbReference type="InterPro" id="IPR008979">
    <property type="entry name" value="Galactose-bd-like_sf"/>
</dbReference>
<name>A0ABV6L0Y4_9SPHI</name>
<dbReference type="InterPro" id="IPR013728">
    <property type="entry name" value="BT_3987-like_N"/>
</dbReference>
<sequence length="322" mass="35104">MINKKIYCLAAALAILGAAASCKKAIEIPGGSESRYSMVYLPAAATNLNTYILRMTDSVQQIALGATLGGTGQAEKDIQVQYQVDQKMADAYNAAKGTTYPILPAGAYEMPASTVIPKGQLSSPLVHIKINPSKGLELFKQYLLPVTIQSISDGVQLNQNLRTAYYLVSASLNLNDFTEFSRDKWTILSYDSQEPAEGQPNGGLALNAIDNNTASFWHSKWNGGETPMPHWLAVDLGETKTLHGITLIGRQSDNKGKPKDITVAVSTNGTDWEDVGQVTGKDTNDKQKYFVTTFREARYFRITVTSGYGDTRYTHLAELGAF</sequence>
<comment type="caution">
    <text evidence="3">The sequence shown here is derived from an EMBL/GenBank/DDBJ whole genome shotgun (WGS) entry which is preliminary data.</text>
</comment>
<gene>
    <name evidence="3" type="ORF">ACFFGT_02410</name>
</gene>
<accession>A0ABV6L0Y4</accession>
<proteinExistence type="predicted"/>
<keyword evidence="1" id="KW-0732">Signal</keyword>
<evidence type="ECO:0000256" key="1">
    <source>
        <dbReference type="SAM" id="SignalP"/>
    </source>
</evidence>
<dbReference type="PROSITE" id="PS50022">
    <property type="entry name" value="FA58C_3"/>
    <property type="match status" value="1"/>
</dbReference>
<dbReference type="RefSeq" id="WP_377020900.1">
    <property type="nucleotide sequence ID" value="NZ_JBHLTS010000004.1"/>
</dbReference>
<feature type="signal peptide" evidence="1">
    <location>
        <begin position="1"/>
        <end position="20"/>
    </location>
</feature>
<evidence type="ECO:0000259" key="2">
    <source>
        <dbReference type="PROSITE" id="PS50022"/>
    </source>
</evidence>
<dbReference type="PROSITE" id="PS51257">
    <property type="entry name" value="PROKAR_LIPOPROTEIN"/>
    <property type="match status" value="1"/>
</dbReference>
<dbReference type="Gene3D" id="2.60.120.260">
    <property type="entry name" value="Galactose-binding domain-like"/>
    <property type="match status" value="1"/>
</dbReference>
<protein>
    <submittedName>
        <fullName evidence="3">BT_3987 domain-containing protein</fullName>
    </submittedName>
</protein>
<evidence type="ECO:0000313" key="3">
    <source>
        <dbReference type="EMBL" id="MFC0513027.1"/>
    </source>
</evidence>
<dbReference type="SUPFAM" id="SSF49785">
    <property type="entry name" value="Galactose-binding domain-like"/>
    <property type="match status" value="1"/>
</dbReference>
<feature type="chain" id="PRO_5047027367" evidence="1">
    <location>
        <begin position="21"/>
        <end position="322"/>
    </location>
</feature>
<dbReference type="Pfam" id="PF00754">
    <property type="entry name" value="F5_F8_type_C"/>
    <property type="match status" value="1"/>
</dbReference>
<dbReference type="InterPro" id="IPR000421">
    <property type="entry name" value="FA58C"/>
</dbReference>
<dbReference type="Gene3D" id="2.60.40.1740">
    <property type="entry name" value="hypothetical protein (bacova_03559)"/>
    <property type="match status" value="1"/>
</dbReference>
<dbReference type="Pfam" id="PF08522">
    <property type="entry name" value="BT_3987-like_N"/>
    <property type="match status" value="1"/>
</dbReference>
<organism evidence="3 4">
    <name type="scientific">Mucilaginibacter angelicae</name>
    <dbReference type="NCBI Taxonomy" id="869718"/>
    <lineage>
        <taxon>Bacteria</taxon>
        <taxon>Pseudomonadati</taxon>
        <taxon>Bacteroidota</taxon>
        <taxon>Sphingobacteriia</taxon>
        <taxon>Sphingobacteriales</taxon>
        <taxon>Sphingobacteriaceae</taxon>
        <taxon>Mucilaginibacter</taxon>
    </lineage>
</organism>
<keyword evidence="4" id="KW-1185">Reference proteome</keyword>
<dbReference type="Proteomes" id="UP001589828">
    <property type="component" value="Unassembled WGS sequence"/>
</dbReference>